<sequence>MIIDAHTHLSDTEYGNTETYIKLIKEAGIDQGVAVPGAMLDVRKMTDYITGKSKPDNPVPDNHYVENAIKTNKNIQGFICINPHDKDVSEQLENGLKLGFKGLKLSPLSHQFSFASKGVTSLASLCGEYGFPVYSHVVYSPGASTAKFVQLAKQFPKTNFIIGHMGFGPADQEAVEAARTLPNFYLETSTGNYLHIQETVKKLGTSKVIFGSEYPLSHPAIELEKILRLQITDNEREQVLSKNIKHLLQM</sequence>
<keyword evidence="4" id="KW-1185">Reference proteome</keyword>
<dbReference type="GO" id="GO:0016831">
    <property type="term" value="F:carboxy-lyase activity"/>
    <property type="evidence" value="ECO:0007669"/>
    <property type="project" value="InterPro"/>
</dbReference>
<dbReference type="InterPro" id="IPR032466">
    <property type="entry name" value="Metal_Hydrolase"/>
</dbReference>
<dbReference type="OrthoDB" id="9771932at2"/>
<accession>A0A179SYB7</accession>
<dbReference type="Pfam" id="PF04909">
    <property type="entry name" value="Amidohydro_2"/>
    <property type="match status" value="1"/>
</dbReference>
<comment type="caution">
    <text evidence="3">The sequence shown here is derived from an EMBL/GenBank/DDBJ whole genome shotgun (WGS) entry which is preliminary data.</text>
</comment>
<dbReference type="STRING" id="152268.A6K24_24545"/>
<gene>
    <name evidence="3" type="ORF">A6K24_24545</name>
</gene>
<evidence type="ECO:0000259" key="2">
    <source>
        <dbReference type="Pfam" id="PF04909"/>
    </source>
</evidence>
<dbReference type="RefSeq" id="WP_066334067.1">
    <property type="nucleotide sequence ID" value="NZ_LWSG01000022.1"/>
</dbReference>
<dbReference type="PANTHER" id="PTHR21240">
    <property type="entry name" value="2-AMINO-3-CARBOXYLMUCONATE-6-SEMIALDEHYDE DECARBOXYLASE"/>
    <property type="match status" value="1"/>
</dbReference>
<organism evidence="3 4">
    <name type="scientific">Metabacillus litoralis</name>
    <dbReference type="NCBI Taxonomy" id="152268"/>
    <lineage>
        <taxon>Bacteria</taxon>
        <taxon>Bacillati</taxon>
        <taxon>Bacillota</taxon>
        <taxon>Bacilli</taxon>
        <taxon>Bacillales</taxon>
        <taxon>Bacillaceae</taxon>
        <taxon>Metabacillus</taxon>
    </lineage>
</organism>
<protein>
    <submittedName>
        <fullName evidence="3">Amidohydrolase</fullName>
    </submittedName>
</protein>
<reference evidence="4" key="1">
    <citation type="submission" date="2016-04" db="EMBL/GenBank/DDBJ databases">
        <authorList>
            <person name="Lyu Z."/>
            <person name="Lyu W."/>
        </authorList>
    </citation>
    <scope>NUCLEOTIDE SEQUENCE [LARGE SCALE GENOMIC DNA]</scope>
    <source>
        <strain evidence="4">C44</strain>
    </source>
</reference>
<dbReference type="InterPro" id="IPR032465">
    <property type="entry name" value="ACMSD"/>
</dbReference>
<name>A0A179SYB7_9BACI</name>
<evidence type="ECO:0000256" key="1">
    <source>
        <dbReference type="ARBA" id="ARBA00023239"/>
    </source>
</evidence>
<keyword evidence="3" id="KW-0378">Hydrolase</keyword>
<dbReference type="InterPro" id="IPR006680">
    <property type="entry name" value="Amidohydro-rel"/>
</dbReference>
<feature type="domain" description="Amidohydrolase-related" evidence="2">
    <location>
        <begin position="3"/>
        <end position="247"/>
    </location>
</feature>
<dbReference type="AlphaFoldDB" id="A0A179SYB7"/>
<dbReference type="SUPFAM" id="SSF51556">
    <property type="entry name" value="Metallo-dependent hydrolases"/>
    <property type="match status" value="1"/>
</dbReference>
<dbReference type="GO" id="GO:0016787">
    <property type="term" value="F:hydrolase activity"/>
    <property type="evidence" value="ECO:0007669"/>
    <property type="project" value="UniProtKB-KW"/>
</dbReference>
<evidence type="ECO:0000313" key="3">
    <source>
        <dbReference type="EMBL" id="OAS85283.1"/>
    </source>
</evidence>
<proteinExistence type="predicted"/>
<keyword evidence="1" id="KW-0456">Lyase</keyword>
<evidence type="ECO:0000313" key="4">
    <source>
        <dbReference type="Proteomes" id="UP000078534"/>
    </source>
</evidence>
<dbReference type="Proteomes" id="UP000078534">
    <property type="component" value="Unassembled WGS sequence"/>
</dbReference>
<dbReference type="EMBL" id="LWSG01000022">
    <property type="protein sequence ID" value="OAS85283.1"/>
    <property type="molecule type" value="Genomic_DNA"/>
</dbReference>
<dbReference type="Gene3D" id="3.20.20.140">
    <property type="entry name" value="Metal-dependent hydrolases"/>
    <property type="match status" value="1"/>
</dbReference>